<dbReference type="OrthoDB" id="1952375at2"/>
<keyword evidence="1" id="KW-0812">Transmembrane</keyword>
<evidence type="ECO:0000313" key="3">
    <source>
        <dbReference type="Proteomes" id="UP000017747"/>
    </source>
</evidence>
<dbReference type="EMBL" id="AXUN02000036">
    <property type="protein sequence ID" value="ETA82166.1"/>
    <property type="molecule type" value="Genomic_DNA"/>
</dbReference>
<sequence length="154" mass="18056">MKLYRYNKALVILTLVFINAIEISLVVYERELLLKVFLSAGVLINTVVCLSVYFEYFVVESDKLINVKLFGLIRHDIHWDKIGRIFYNVDNKLIKAIKIDYGNFWENSIIFNNSLIDYQDLAVNIYNKAKDNNGFSIDYRVLDDLKKFADSKKI</sequence>
<reference evidence="2 3" key="1">
    <citation type="journal article" date="2014" name="Genome Announc.">
        <title>Genome Sequence of Youngiibacter fragilis, the Type Strain of the Genus Youngiibacter.</title>
        <authorList>
            <person name="Wawrik C.B."/>
            <person name="Callaghan A.V."/>
            <person name="Stamps B.W."/>
            <person name="Wawrik B."/>
        </authorList>
    </citation>
    <scope>NUCLEOTIDE SEQUENCE [LARGE SCALE GENOMIC DNA]</scope>
    <source>
        <strain evidence="2 3">232.1</strain>
    </source>
</reference>
<protein>
    <submittedName>
        <fullName evidence="2">Uncharacterized protein</fullName>
    </submittedName>
</protein>
<proteinExistence type="predicted"/>
<name>V7IA47_9CLOT</name>
<dbReference type="AlphaFoldDB" id="V7IA47"/>
<keyword evidence="1" id="KW-1133">Transmembrane helix</keyword>
<dbReference type="Proteomes" id="UP000017747">
    <property type="component" value="Unassembled WGS sequence"/>
</dbReference>
<evidence type="ECO:0000256" key="1">
    <source>
        <dbReference type="SAM" id="Phobius"/>
    </source>
</evidence>
<organism evidence="2 3">
    <name type="scientific">Youngiibacter fragilis 232.1</name>
    <dbReference type="NCBI Taxonomy" id="994573"/>
    <lineage>
        <taxon>Bacteria</taxon>
        <taxon>Bacillati</taxon>
        <taxon>Bacillota</taxon>
        <taxon>Clostridia</taxon>
        <taxon>Eubacteriales</taxon>
        <taxon>Clostridiaceae</taxon>
        <taxon>Youngiibacter</taxon>
    </lineage>
</organism>
<feature type="transmembrane region" description="Helical" evidence="1">
    <location>
        <begin position="36"/>
        <end position="59"/>
    </location>
</feature>
<accession>V7IA47</accession>
<evidence type="ECO:0000313" key="2">
    <source>
        <dbReference type="EMBL" id="ETA82166.1"/>
    </source>
</evidence>
<keyword evidence="3" id="KW-1185">Reference proteome</keyword>
<gene>
    <name evidence="2" type="ORF">T472_0202575</name>
</gene>
<comment type="caution">
    <text evidence="2">The sequence shown here is derived from an EMBL/GenBank/DDBJ whole genome shotgun (WGS) entry which is preliminary data.</text>
</comment>
<dbReference type="RefSeq" id="WP_023388101.1">
    <property type="nucleotide sequence ID" value="NZ_AXUN02000036.1"/>
</dbReference>
<keyword evidence="1" id="KW-0472">Membrane</keyword>